<dbReference type="EMBL" id="KP796148">
    <property type="protein sequence ID" value="AKT72710.1"/>
    <property type="molecule type" value="Genomic_DNA"/>
</dbReference>
<accession>A0A0K1GZX9</accession>
<protein>
    <submittedName>
        <fullName evidence="1">Protein UL24</fullName>
    </submittedName>
</protein>
<dbReference type="Pfam" id="PF02393">
    <property type="entry name" value="US22"/>
    <property type="match status" value="2"/>
</dbReference>
<evidence type="ECO:0000313" key="2">
    <source>
        <dbReference type="Proteomes" id="UP000118435"/>
    </source>
</evidence>
<proteinExistence type="predicted"/>
<dbReference type="Proteomes" id="UP000118435">
    <property type="component" value="Segment"/>
</dbReference>
<name>A0A0K1GZX9_9BETA</name>
<reference evidence="1 2" key="1">
    <citation type="journal article" date="2016" name="BMC Genomics">
        <title>A novel strain of cynomolgus macaque cytomegalovirus: implications for host-virus co-evolution.</title>
        <authorList>
            <person name="Russell J.N."/>
            <person name="Marsh A.K."/>
            <person name="Willer D.O."/>
            <person name="Ambagala A.P."/>
            <person name="Dzamba M."/>
            <person name="Chan J.K."/>
            <person name="Pilon R."/>
            <person name="Fournier J."/>
            <person name="Brudno M."/>
            <person name="Antony J.M."/>
            <person name="Sandstrom P."/>
            <person name="Evans B.J."/>
            <person name="MacDonald K.S."/>
        </authorList>
    </citation>
    <scope>NUCLEOTIDE SEQUENCE [LARGE SCALE GENOMIC DNA]</scope>
    <source>
        <strain evidence="1">Mauritius</strain>
    </source>
</reference>
<evidence type="ECO:0000313" key="1">
    <source>
        <dbReference type="EMBL" id="AKT72710.1"/>
    </source>
</evidence>
<dbReference type="InterPro" id="IPR003360">
    <property type="entry name" value="US22-like"/>
</dbReference>
<organism evidence="1 2">
    <name type="scientific">Cynomolgus macaque cytomegalovirus strain Mauritius</name>
    <dbReference type="NCBI Taxonomy" id="1690255"/>
    <lineage>
        <taxon>Viruses</taxon>
        <taxon>Duplodnaviria</taxon>
        <taxon>Heunggongvirae</taxon>
        <taxon>Peploviricota</taxon>
        <taxon>Herviviricetes</taxon>
        <taxon>Herpesvirales</taxon>
        <taxon>Orthoherpesviridae</taxon>
        <taxon>Betaherpesvirinae</taxon>
        <taxon>Cytomegalovirus</taxon>
        <taxon>Cytomegalovirus macacinebeta3</taxon>
    </lineage>
</organism>
<sequence length="309" mass="35228">MACQPMSDIESLAMSVEFGLGCVEAYVRLNSGQKIALPWPRGWYLVLQELEADDDYTAEDIKRLGYYLCCQTRLAFLGRVVGEPVLVHGQRKTTLIILVSEEGQVFCYVEEDFSLYYVAKNLSELQRVGLRAVDVLYCPRHVRSSALKRSFRRIRNAWKSGPEAVSRYVTRNHGNYLQLPYPEGACLRLCNLKCFEVTSTSGFMLRSLRSHFGDQVICLGTVDLKGEVPSSPCYVRWPVTRVPIVLVDGGRVFCLDLVNLRYIRLADDLTAFMCLGLRQLLNNRRFTGDRELHDTVPECPRGRQHDDDD</sequence>
<gene>
    <name evidence="1" type="primary">CyUL24</name>
</gene>